<dbReference type="CDD" id="cd00563">
    <property type="entry name" value="Dtyr_deacylase"/>
    <property type="match status" value="1"/>
</dbReference>
<keyword evidence="4" id="KW-1185">Reference proteome</keyword>
<proteinExistence type="inferred from homology"/>
<keyword evidence="2" id="KW-0694">RNA-binding</keyword>
<dbReference type="InterPro" id="IPR003732">
    <property type="entry name" value="Daa-tRNA_deacyls_DTD"/>
</dbReference>
<dbReference type="HAMAP" id="MF_00518">
    <property type="entry name" value="Deacylase_Dtd"/>
    <property type="match status" value="1"/>
</dbReference>
<comment type="catalytic activity">
    <reaction evidence="2">
        <text>glycyl-tRNA(Ala) + H2O = tRNA(Ala) + glycine + H(+)</text>
        <dbReference type="Rhea" id="RHEA:53744"/>
        <dbReference type="Rhea" id="RHEA-COMP:9657"/>
        <dbReference type="Rhea" id="RHEA-COMP:13640"/>
        <dbReference type="ChEBI" id="CHEBI:15377"/>
        <dbReference type="ChEBI" id="CHEBI:15378"/>
        <dbReference type="ChEBI" id="CHEBI:57305"/>
        <dbReference type="ChEBI" id="CHEBI:78442"/>
        <dbReference type="ChEBI" id="CHEBI:78522"/>
    </reaction>
</comment>
<dbReference type="GO" id="GO:0043908">
    <property type="term" value="F:Ser(Gly)-tRNA(Ala) hydrolase activity"/>
    <property type="evidence" value="ECO:0007669"/>
    <property type="project" value="UniProtKB-UniRule"/>
</dbReference>
<comment type="domain">
    <text evidence="2">A Gly-cisPro motif from one monomer fits into the active site of the other monomer to allow specific chiral rejection of L-amino acids.</text>
</comment>
<reference evidence="3 4" key="1">
    <citation type="submission" date="2015-01" db="EMBL/GenBank/DDBJ databases">
        <title>Deinococcus soli/N5/whole genome sequencing.</title>
        <authorList>
            <person name="Kim M.K."/>
            <person name="Srinivasan S."/>
            <person name="Lee J.-J."/>
        </authorList>
    </citation>
    <scope>NUCLEOTIDE SEQUENCE [LARGE SCALE GENOMIC DNA]</scope>
    <source>
        <strain evidence="3 4">N5</strain>
    </source>
</reference>
<dbReference type="EMBL" id="CP011389">
    <property type="protein sequence ID" value="AKH16177.1"/>
    <property type="molecule type" value="Genomic_DNA"/>
</dbReference>
<keyword evidence="2" id="KW-0378">Hydrolase</keyword>
<dbReference type="AlphaFoldDB" id="A0A0F7JKT8"/>
<dbReference type="EC" id="3.1.1.96" evidence="2"/>
<dbReference type="PATRIC" id="fig|1309411.5.peg.608"/>
<dbReference type="PANTHER" id="PTHR10472">
    <property type="entry name" value="D-TYROSYL-TRNA TYR DEACYLASE"/>
    <property type="match status" value="1"/>
</dbReference>
<dbReference type="Gene3D" id="3.50.80.10">
    <property type="entry name" value="D-tyrosyl-tRNA(Tyr) deacylase"/>
    <property type="match status" value="1"/>
</dbReference>
<dbReference type="FunFam" id="3.50.80.10:FF:000001">
    <property type="entry name" value="D-aminoacyl-tRNA deacylase"/>
    <property type="match status" value="1"/>
</dbReference>
<feature type="short sequence motif" description="Gly-cisPro motif, important for rejection of L-amino acids" evidence="2">
    <location>
        <begin position="137"/>
        <end position="138"/>
    </location>
</feature>
<comment type="subcellular location">
    <subcellularLocation>
        <location evidence="2">Cytoplasm</location>
    </subcellularLocation>
</comment>
<sequence>MRATLQRVTRATCTVDGALTGQTGPGLLVLLGVAPGDTDATAHAMAAKIAKLRIFGDEQGRMNRSVQDIGGGILSVSQFTLYADTRGGNRPSFTAAAPPDHARALYHTFNAALRALGLPVGEGVFGAHMVLDLTNDGPVTLTLDLD</sequence>
<dbReference type="GO" id="GO:0106026">
    <property type="term" value="F:Gly-tRNA(Ala) deacylase activity"/>
    <property type="evidence" value="ECO:0007669"/>
    <property type="project" value="UniProtKB-UniRule"/>
</dbReference>
<keyword evidence="2" id="KW-0820">tRNA-binding</keyword>
<evidence type="ECO:0000313" key="3">
    <source>
        <dbReference type="EMBL" id="AKH16177.1"/>
    </source>
</evidence>
<keyword evidence="2" id="KW-0963">Cytoplasm</keyword>
<comment type="similarity">
    <text evidence="1 2">Belongs to the DTD family.</text>
</comment>
<organism evidence="3 4">
    <name type="scientific">Deinococcus soli</name>
    <name type="common">ex Cha et al. 2016</name>
    <dbReference type="NCBI Taxonomy" id="1309411"/>
    <lineage>
        <taxon>Bacteria</taxon>
        <taxon>Thermotogati</taxon>
        <taxon>Deinococcota</taxon>
        <taxon>Deinococci</taxon>
        <taxon>Deinococcales</taxon>
        <taxon>Deinococcaceae</taxon>
        <taxon>Deinococcus</taxon>
    </lineage>
</organism>
<dbReference type="GO" id="GO:0000049">
    <property type="term" value="F:tRNA binding"/>
    <property type="evidence" value="ECO:0007669"/>
    <property type="project" value="UniProtKB-UniRule"/>
</dbReference>
<dbReference type="NCBIfam" id="TIGR00256">
    <property type="entry name" value="D-aminoacyl-tRNA deacylase"/>
    <property type="match status" value="1"/>
</dbReference>
<dbReference type="GO" id="GO:0019478">
    <property type="term" value="P:D-amino acid catabolic process"/>
    <property type="evidence" value="ECO:0007669"/>
    <property type="project" value="UniProtKB-UniRule"/>
</dbReference>
<comment type="subunit">
    <text evidence="2">Homodimer.</text>
</comment>
<dbReference type="Proteomes" id="UP000034024">
    <property type="component" value="Chromosome"/>
</dbReference>
<protein>
    <recommendedName>
        <fullName evidence="2">D-aminoacyl-tRNA deacylase</fullName>
        <shortName evidence="2">DTD</shortName>
        <ecNumber evidence="2">3.1.1.96</ecNumber>
    </recommendedName>
    <alternativeName>
        <fullName evidence="2">Gly-tRNA(Ala) deacylase</fullName>
        <ecNumber evidence="2">3.1.1.-</ecNumber>
    </alternativeName>
</protein>
<dbReference type="EC" id="3.1.1.-" evidence="2"/>
<gene>
    <name evidence="2" type="primary">dtd</name>
    <name evidence="3" type="ORF">SY84_02920</name>
</gene>
<dbReference type="GO" id="GO:0005737">
    <property type="term" value="C:cytoplasm"/>
    <property type="evidence" value="ECO:0007669"/>
    <property type="project" value="UniProtKB-SubCell"/>
</dbReference>
<dbReference type="KEGG" id="dch:SY84_02920"/>
<dbReference type="InterPro" id="IPR023509">
    <property type="entry name" value="DTD-like_sf"/>
</dbReference>
<accession>A0A0F7JKT8</accession>
<dbReference type="RefSeq" id="WP_046842752.1">
    <property type="nucleotide sequence ID" value="NZ_CP011389.1"/>
</dbReference>
<dbReference type="PANTHER" id="PTHR10472:SF5">
    <property type="entry name" value="D-AMINOACYL-TRNA DEACYLASE 1"/>
    <property type="match status" value="1"/>
</dbReference>
<evidence type="ECO:0000256" key="1">
    <source>
        <dbReference type="ARBA" id="ARBA00009673"/>
    </source>
</evidence>
<dbReference type="OrthoDB" id="9801395at2"/>
<dbReference type="GO" id="GO:0051500">
    <property type="term" value="F:D-tyrosyl-tRNA(Tyr) deacylase activity"/>
    <property type="evidence" value="ECO:0007669"/>
    <property type="project" value="TreeGrafter"/>
</dbReference>
<dbReference type="Pfam" id="PF02580">
    <property type="entry name" value="Tyr_Deacylase"/>
    <property type="match status" value="1"/>
</dbReference>
<evidence type="ECO:0000313" key="4">
    <source>
        <dbReference type="Proteomes" id="UP000034024"/>
    </source>
</evidence>
<dbReference type="SUPFAM" id="SSF69500">
    <property type="entry name" value="DTD-like"/>
    <property type="match status" value="1"/>
</dbReference>
<comment type="function">
    <text evidence="2">An aminoacyl-tRNA editing enzyme that deacylates mischarged D-aminoacyl-tRNAs. Also deacylates mischarged glycyl-tRNA(Ala), protecting cells against glycine mischarging by AlaRS. Acts via tRNA-based rather than protein-based catalysis; rejects L-amino acids rather than detecting D-amino acids in the active site. By recycling D-aminoacyl-tRNA to D-amino acids and free tRNA molecules, this enzyme counteracts the toxicity associated with the formation of D-aminoacyl-tRNA entities in vivo and helps enforce protein L-homochirality.</text>
</comment>
<evidence type="ECO:0000256" key="2">
    <source>
        <dbReference type="HAMAP-Rule" id="MF_00518"/>
    </source>
</evidence>
<comment type="catalytic activity">
    <reaction evidence="2">
        <text>a D-aminoacyl-tRNA + H2O = a tRNA + a D-alpha-amino acid + H(+)</text>
        <dbReference type="Rhea" id="RHEA:13953"/>
        <dbReference type="Rhea" id="RHEA-COMP:10123"/>
        <dbReference type="Rhea" id="RHEA-COMP:10124"/>
        <dbReference type="ChEBI" id="CHEBI:15377"/>
        <dbReference type="ChEBI" id="CHEBI:15378"/>
        <dbReference type="ChEBI" id="CHEBI:59871"/>
        <dbReference type="ChEBI" id="CHEBI:78442"/>
        <dbReference type="ChEBI" id="CHEBI:79333"/>
        <dbReference type="EC" id="3.1.1.96"/>
    </reaction>
</comment>
<name>A0A0F7JKT8_9DEIO</name>